<evidence type="ECO:0000313" key="2">
    <source>
        <dbReference type="EMBL" id="KAA2228123.1"/>
    </source>
</evidence>
<feature type="region of interest" description="Disordered" evidence="1">
    <location>
        <begin position="1"/>
        <end position="73"/>
    </location>
</feature>
<evidence type="ECO:0000313" key="3">
    <source>
        <dbReference type="Proteomes" id="UP000325296"/>
    </source>
</evidence>
<dbReference type="OrthoDB" id="7020460at2"/>
<dbReference type="Proteomes" id="UP000325296">
    <property type="component" value="Unassembled WGS sequence"/>
</dbReference>
<dbReference type="EMBL" id="VUOL01000011">
    <property type="protein sequence ID" value="KAA2228123.1"/>
    <property type="molecule type" value="Genomic_DNA"/>
</dbReference>
<sequence>MLPGTTKEPVAGEPADDTDTPYFERQAVGLPTDAEPFDFNDAPLTPPTSTNPEPFTESALRKEMGLVQRNSYS</sequence>
<organism evidence="2 3">
    <name type="scientific">Pseudomonas brenneri</name>
    <dbReference type="NCBI Taxonomy" id="129817"/>
    <lineage>
        <taxon>Bacteria</taxon>
        <taxon>Pseudomonadati</taxon>
        <taxon>Pseudomonadota</taxon>
        <taxon>Gammaproteobacteria</taxon>
        <taxon>Pseudomonadales</taxon>
        <taxon>Pseudomonadaceae</taxon>
        <taxon>Pseudomonas</taxon>
    </lineage>
</organism>
<name>A0A5B2UMD4_9PSED</name>
<dbReference type="RefSeq" id="WP_090290605.1">
    <property type="nucleotide sequence ID" value="NZ_BMNU01000008.1"/>
</dbReference>
<accession>A0A5B2UMD4</accession>
<reference evidence="2 3" key="1">
    <citation type="submission" date="2019-09" db="EMBL/GenBank/DDBJ databases">
        <title>Draft genome sequence of Pseudomonas brenneri CCUG 51514(T).</title>
        <authorList>
            <person name="Tunovic T."/>
            <person name="Pineiro-Iglesias B."/>
            <person name="Unosson C."/>
            <person name="Inganas E."/>
            <person name="Ohlen M."/>
            <person name="Cardew S."/>
            <person name="Jensie-Markopoulos S."/>
            <person name="Salva-Serra F."/>
            <person name="Jaen-Luchoro D."/>
            <person name="Svensson-Stadler L."/>
            <person name="Chun J."/>
            <person name="Moore E."/>
        </authorList>
    </citation>
    <scope>NUCLEOTIDE SEQUENCE [LARGE SCALE GENOMIC DNA]</scope>
    <source>
        <strain evidence="2 3">CCUG 51514</strain>
    </source>
</reference>
<comment type="caution">
    <text evidence="2">The sequence shown here is derived from an EMBL/GenBank/DDBJ whole genome shotgun (WGS) entry which is preliminary data.</text>
</comment>
<dbReference type="InterPro" id="IPR028208">
    <property type="entry name" value="Effector_pro_NleD-like"/>
</dbReference>
<evidence type="ECO:0000256" key="1">
    <source>
        <dbReference type="SAM" id="MobiDB-lite"/>
    </source>
</evidence>
<gene>
    <name evidence="2" type="ORF">F1720_19015</name>
</gene>
<proteinExistence type="predicted"/>
<dbReference type="Pfam" id="PF14891">
    <property type="entry name" value="Peptidase_M91"/>
    <property type="match status" value="1"/>
</dbReference>
<protein>
    <submittedName>
        <fullName evidence="2">Uncharacterized protein</fullName>
    </submittedName>
</protein>
<dbReference type="AlphaFoldDB" id="A0A5B2UMD4"/>